<feature type="chain" id="PRO_5035911904" description="Ig-like domain-containing protein" evidence="2">
    <location>
        <begin position="19"/>
        <end position="210"/>
    </location>
</feature>
<feature type="transmembrane region" description="Helical" evidence="1">
    <location>
        <begin position="135"/>
        <end position="159"/>
    </location>
</feature>
<evidence type="ECO:0000313" key="4">
    <source>
        <dbReference type="Proteomes" id="UP000829720"/>
    </source>
</evidence>
<organism evidence="3 4">
    <name type="scientific">Albula goreensis</name>
    <dbReference type="NCBI Taxonomy" id="1534307"/>
    <lineage>
        <taxon>Eukaryota</taxon>
        <taxon>Metazoa</taxon>
        <taxon>Chordata</taxon>
        <taxon>Craniata</taxon>
        <taxon>Vertebrata</taxon>
        <taxon>Euteleostomi</taxon>
        <taxon>Actinopterygii</taxon>
        <taxon>Neopterygii</taxon>
        <taxon>Teleostei</taxon>
        <taxon>Albuliformes</taxon>
        <taxon>Albulidae</taxon>
        <taxon>Albula</taxon>
    </lineage>
</organism>
<sequence>MVPPELLLLLLWILPVSGQLVWPSGQSLTVRCHYDASLRQTEKLWCLQTMPNECQIMGGMYFCAAQYGTEVVLQGSLRVRVSDDADPRQLQAHTTITTTTEHITRGSEVTIIYVDERMVDEQAKGSESTAGVSPVYVEIILVLLTLFTIVICVKVVAIYREAKDIRRKIPLTMTRITRHDATENVYTPSPRLTTGVSTVDHSRMTQVTYL</sequence>
<keyword evidence="2" id="KW-0732">Signal</keyword>
<reference evidence="3" key="1">
    <citation type="submission" date="2021-01" db="EMBL/GenBank/DDBJ databases">
        <authorList>
            <person name="Zahm M."/>
            <person name="Roques C."/>
            <person name="Cabau C."/>
            <person name="Klopp C."/>
            <person name="Donnadieu C."/>
            <person name="Jouanno E."/>
            <person name="Lampietro C."/>
            <person name="Louis A."/>
            <person name="Herpin A."/>
            <person name="Echchiki A."/>
            <person name="Berthelot C."/>
            <person name="Parey E."/>
            <person name="Roest-Crollius H."/>
            <person name="Braasch I."/>
            <person name="Postlethwait J."/>
            <person name="Bobe J."/>
            <person name="Montfort J."/>
            <person name="Bouchez O."/>
            <person name="Begum T."/>
            <person name="Mejri S."/>
            <person name="Adams A."/>
            <person name="Chen W.-J."/>
            <person name="Guiguen Y."/>
        </authorList>
    </citation>
    <scope>NUCLEOTIDE SEQUENCE</scope>
    <source>
        <tissue evidence="3">Blood</tissue>
    </source>
</reference>
<name>A0A8T3D849_9TELE</name>
<dbReference type="SUPFAM" id="SSF48726">
    <property type="entry name" value="Immunoglobulin"/>
    <property type="match status" value="1"/>
</dbReference>
<dbReference type="Gene3D" id="2.60.40.10">
    <property type="entry name" value="Immunoglobulins"/>
    <property type="match status" value="1"/>
</dbReference>
<dbReference type="EMBL" id="JAERUA010000012">
    <property type="protein sequence ID" value="KAI1892456.1"/>
    <property type="molecule type" value="Genomic_DNA"/>
</dbReference>
<gene>
    <name evidence="3" type="ORF">AGOR_G00133550</name>
</gene>
<accession>A0A8T3D849</accession>
<keyword evidence="1" id="KW-0472">Membrane</keyword>
<dbReference type="AlphaFoldDB" id="A0A8T3D849"/>
<keyword evidence="4" id="KW-1185">Reference proteome</keyword>
<dbReference type="InterPro" id="IPR036179">
    <property type="entry name" value="Ig-like_dom_sf"/>
</dbReference>
<evidence type="ECO:0000313" key="3">
    <source>
        <dbReference type="EMBL" id="KAI1892456.1"/>
    </source>
</evidence>
<comment type="caution">
    <text evidence="3">The sequence shown here is derived from an EMBL/GenBank/DDBJ whole genome shotgun (WGS) entry which is preliminary data.</text>
</comment>
<proteinExistence type="predicted"/>
<dbReference type="InterPro" id="IPR013783">
    <property type="entry name" value="Ig-like_fold"/>
</dbReference>
<evidence type="ECO:0008006" key="5">
    <source>
        <dbReference type="Google" id="ProtNLM"/>
    </source>
</evidence>
<dbReference type="OrthoDB" id="9805957at2759"/>
<dbReference type="Proteomes" id="UP000829720">
    <property type="component" value="Unassembled WGS sequence"/>
</dbReference>
<keyword evidence="1" id="KW-0812">Transmembrane</keyword>
<evidence type="ECO:0000256" key="2">
    <source>
        <dbReference type="SAM" id="SignalP"/>
    </source>
</evidence>
<protein>
    <recommendedName>
        <fullName evidence="5">Ig-like domain-containing protein</fullName>
    </recommendedName>
</protein>
<keyword evidence="1" id="KW-1133">Transmembrane helix</keyword>
<evidence type="ECO:0000256" key="1">
    <source>
        <dbReference type="SAM" id="Phobius"/>
    </source>
</evidence>
<feature type="signal peptide" evidence="2">
    <location>
        <begin position="1"/>
        <end position="18"/>
    </location>
</feature>